<evidence type="ECO:0000256" key="4">
    <source>
        <dbReference type="ARBA" id="ARBA00023136"/>
    </source>
</evidence>
<feature type="domain" description="RagB/SusD" evidence="6">
    <location>
        <begin position="337"/>
        <end position="599"/>
    </location>
</feature>
<dbReference type="EMBL" id="FRAA01000007">
    <property type="protein sequence ID" value="SHK67435.1"/>
    <property type="molecule type" value="Genomic_DNA"/>
</dbReference>
<gene>
    <name evidence="8" type="ORF">SAMN04488028_10781</name>
</gene>
<dbReference type="InterPro" id="IPR012944">
    <property type="entry name" value="SusD_RagB_dom"/>
</dbReference>
<evidence type="ECO:0000256" key="5">
    <source>
        <dbReference type="ARBA" id="ARBA00023237"/>
    </source>
</evidence>
<proteinExistence type="inferred from homology"/>
<keyword evidence="3" id="KW-0732">Signal</keyword>
<evidence type="ECO:0000313" key="8">
    <source>
        <dbReference type="EMBL" id="SHK67435.1"/>
    </source>
</evidence>
<organism evidence="8 9">
    <name type="scientific">Reichenbachiella agariperforans</name>
    <dbReference type="NCBI Taxonomy" id="156994"/>
    <lineage>
        <taxon>Bacteria</taxon>
        <taxon>Pseudomonadati</taxon>
        <taxon>Bacteroidota</taxon>
        <taxon>Cytophagia</taxon>
        <taxon>Cytophagales</taxon>
        <taxon>Reichenbachiellaceae</taxon>
        <taxon>Reichenbachiella</taxon>
    </lineage>
</organism>
<dbReference type="Proteomes" id="UP000184474">
    <property type="component" value="Unassembled WGS sequence"/>
</dbReference>
<dbReference type="PROSITE" id="PS51257">
    <property type="entry name" value="PROKAR_LIPOPROTEIN"/>
    <property type="match status" value="1"/>
</dbReference>
<sequence length="599" mass="68065">MKLKNIYIYVAILVTIFTISACEDYLDVSPDLGLDDDEVYTNYESFQGVIAHAYWTLHNYAYDPQDWDSEIGTLSDEAQHLNVNNKPIANVFNQGLWLDEGFHEFGFDYNWSEGNPERRSRKQPAGEAIVGIRMVNLALENLDKLENFPELADFTPEEMKRHLEGEARLIRAWNYFQVIQRYGGIFYLNKSFTSSDIVDSTRRSYQDCTDWLVSDLDKAADLLPKKWPVNYEGRATVATAKAIKSMALLYAASPNMSMIDGGANAYVQSRAQEAAEAALEALAAAENSNYYRMLTLAEYKENWNGIASGVSYEALWAPPQSNANSPGFNAGLGWYMPHWDGGWTVWSGPTQNAVDRFETANGLDIKDDPAFDAQDPFVSRDPRLDMFVYKNGDNMYISAPSSKPATLEAWNGGYHELQAKSVGLWTGYLHRKHRWDGANNIDVVAGVKRIFPLIRYAQVYLDFAEAANEAVGPTTAVSAGGKTMTAVEALNVVRNRVGMPDVDPMYTGSKTALRERIRNERFVELYQEMHRWHDLRRWRIAHEELDEIYGAEILKSGSTLIYDKKEIEGARVFEEKHYWYPFPSGEMRLVENFTQNPGW</sequence>
<comment type="subcellular location">
    <subcellularLocation>
        <location evidence="1">Cell outer membrane</location>
    </subcellularLocation>
</comment>
<evidence type="ECO:0000256" key="2">
    <source>
        <dbReference type="ARBA" id="ARBA00006275"/>
    </source>
</evidence>
<dbReference type="SUPFAM" id="SSF48452">
    <property type="entry name" value="TPR-like"/>
    <property type="match status" value="1"/>
</dbReference>
<feature type="domain" description="SusD-like N-terminal" evidence="7">
    <location>
        <begin position="131"/>
        <end position="243"/>
    </location>
</feature>
<dbReference type="AlphaFoldDB" id="A0A1M6UDW9"/>
<dbReference type="Gene3D" id="1.25.40.390">
    <property type="match status" value="1"/>
</dbReference>
<reference evidence="9" key="1">
    <citation type="submission" date="2016-11" db="EMBL/GenBank/DDBJ databases">
        <authorList>
            <person name="Varghese N."/>
            <person name="Submissions S."/>
        </authorList>
    </citation>
    <scope>NUCLEOTIDE SEQUENCE [LARGE SCALE GENOMIC DNA]</scope>
    <source>
        <strain evidence="9">DSM 26134</strain>
    </source>
</reference>
<evidence type="ECO:0000256" key="3">
    <source>
        <dbReference type="ARBA" id="ARBA00022729"/>
    </source>
</evidence>
<dbReference type="Pfam" id="PF14322">
    <property type="entry name" value="SusD-like_3"/>
    <property type="match status" value="1"/>
</dbReference>
<keyword evidence="5" id="KW-0998">Cell outer membrane</keyword>
<keyword evidence="4" id="KW-0472">Membrane</keyword>
<accession>A0A1M6UDW9</accession>
<evidence type="ECO:0000256" key="1">
    <source>
        <dbReference type="ARBA" id="ARBA00004442"/>
    </source>
</evidence>
<comment type="similarity">
    <text evidence="2">Belongs to the SusD family.</text>
</comment>
<dbReference type="Pfam" id="PF07980">
    <property type="entry name" value="SusD_RagB"/>
    <property type="match status" value="1"/>
</dbReference>
<dbReference type="STRING" id="156994.SAMN04488028_10781"/>
<name>A0A1M6UDW9_REIAG</name>
<dbReference type="RefSeq" id="WP_073124236.1">
    <property type="nucleotide sequence ID" value="NZ_FRAA01000007.1"/>
</dbReference>
<dbReference type="InterPro" id="IPR011990">
    <property type="entry name" value="TPR-like_helical_dom_sf"/>
</dbReference>
<keyword evidence="9" id="KW-1185">Reference proteome</keyword>
<dbReference type="InterPro" id="IPR033985">
    <property type="entry name" value="SusD-like_N"/>
</dbReference>
<evidence type="ECO:0000313" key="9">
    <source>
        <dbReference type="Proteomes" id="UP000184474"/>
    </source>
</evidence>
<dbReference type="GO" id="GO:0009279">
    <property type="term" value="C:cell outer membrane"/>
    <property type="evidence" value="ECO:0007669"/>
    <property type="project" value="UniProtKB-SubCell"/>
</dbReference>
<evidence type="ECO:0000259" key="7">
    <source>
        <dbReference type="Pfam" id="PF14322"/>
    </source>
</evidence>
<evidence type="ECO:0000259" key="6">
    <source>
        <dbReference type="Pfam" id="PF07980"/>
    </source>
</evidence>
<protein>
    <submittedName>
        <fullName evidence="8">Starch-binding associating with outer membrane</fullName>
    </submittedName>
</protein>